<accession>X1U371</accession>
<dbReference type="EMBL" id="BARW01023644">
    <property type="protein sequence ID" value="GAI98071.1"/>
    <property type="molecule type" value="Genomic_DNA"/>
</dbReference>
<organism evidence="1">
    <name type="scientific">marine sediment metagenome</name>
    <dbReference type="NCBI Taxonomy" id="412755"/>
    <lineage>
        <taxon>unclassified sequences</taxon>
        <taxon>metagenomes</taxon>
        <taxon>ecological metagenomes</taxon>
    </lineage>
</organism>
<dbReference type="AlphaFoldDB" id="X1U371"/>
<protein>
    <submittedName>
        <fullName evidence="1">Uncharacterized protein</fullName>
    </submittedName>
</protein>
<feature type="non-terminal residue" evidence="1">
    <location>
        <position position="1"/>
    </location>
</feature>
<evidence type="ECO:0000313" key="1">
    <source>
        <dbReference type="EMBL" id="GAI98071.1"/>
    </source>
</evidence>
<sequence>DYGVYNPYSDVVVIGKRIGGKQTQLTRAHEFQHAMDTRGGIDAIAPYGSRFGKAVQEIRAEWKASEISGKPGGNVFYRMDPMKAGADIGKKVTSVGIGKHAGTFKQPIITRRFVRTVSREAKAIYGEDIAFRKNFPATKGAPSLLVDDKVGITTLTKSPFGKAIPTKPISSFRTVGVQTSKQFGVPAAQPDISRFELGVTRQAVRVGKELRGRERIQIRTGGLTVKADFPRSIERFEALKVGGVSKGGISIKQTFTPPPGFKTGG</sequence>
<feature type="non-terminal residue" evidence="1">
    <location>
        <position position="265"/>
    </location>
</feature>
<name>X1U371_9ZZZZ</name>
<gene>
    <name evidence="1" type="ORF">S12H4_39165</name>
</gene>
<proteinExistence type="predicted"/>
<reference evidence="1" key="1">
    <citation type="journal article" date="2014" name="Front. Microbiol.">
        <title>High frequency of phylogenetically diverse reductive dehalogenase-homologous genes in deep subseafloor sedimentary metagenomes.</title>
        <authorList>
            <person name="Kawai M."/>
            <person name="Futagami T."/>
            <person name="Toyoda A."/>
            <person name="Takaki Y."/>
            <person name="Nishi S."/>
            <person name="Hori S."/>
            <person name="Arai W."/>
            <person name="Tsubouchi T."/>
            <person name="Morono Y."/>
            <person name="Uchiyama I."/>
            <person name="Ito T."/>
            <person name="Fujiyama A."/>
            <person name="Inagaki F."/>
            <person name="Takami H."/>
        </authorList>
    </citation>
    <scope>NUCLEOTIDE SEQUENCE</scope>
    <source>
        <strain evidence="1">Expedition CK06-06</strain>
    </source>
</reference>
<comment type="caution">
    <text evidence="1">The sequence shown here is derived from an EMBL/GenBank/DDBJ whole genome shotgun (WGS) entry which is preliminary data.</text>
</comment>